<organism evidence="3 4">
    <name type="scientific">Metabacillus litoralis</name>
    <dbReference type="NCBI Taxonomy" id="152268"/>
    <lineage>
        <taxon>Bacteria</taxon>
        <taxon>Bacillati</taxon>
        <taxon>Bacillota</taxon>
        <taxon>Bacilli</taxon>
        <taxon>Bacillales</taxon>
        <taxon>Bacillaceae</taxon>
        <taxon>Metabacillus</taxon>
    </lineage>
</organism>
<reference evidence="3 4" key="1">
    <citation type="journal article" date="2005" name="Int. J. Syst. Evol. Microbiol.">
        <title>Bacillus litoralis sp. nov., isolated from a tidal flat of the Yellow Sea in Korea.</title>
        <authorList>
            <person name="Yoon J.H."/>
            <person name="Oh T.K."/>
        </authorList>
    </citation>
    <scope>NUCLEOTIDE SEQUENCE [LARGE SCALE GENOMIC DNA]</scope>
    <source>
        <strain evidence="3 4">SW-211</strain>
    </source>
</reference>
<dbReference type="Pfam" id="PF01740">
    <property type="entry name" value="STAS"/>
    <property type="match status" value="1"/>
</dbReference>
<dbReference type="PANTHER" id="PTHR33745">
    <property type="entry name" value="RSBT ANTAGONIST PROTEIN RSBS-RELATED"/>
    <property type="match status" value="1"/>
</dbReference>
<dbReference type="CDD" id="cd07041">
    <property type="entry name" value="STAS_RsbR_RsbS_like"/>
    <property type="match status" value="1"/>
</dbReference>
<keyword evidence="1" id="KW-0175">Coiled coil</keyword>
<proteinExistence type="predicted"/>
<dbReference type="RefSeq" id="WP_146945786.1">
    <property type="nucleotide sequence ID" value="NZ_VOQF01000001.1"/>
</dbReference>
<dbReference type="InterPro" id="IPR002645">
    <property type="entry name" value="STAS_dom"/>
</dbReference>
<feature type="coiled-coil region" evidence="1">
    <location>
        <begin position="189"/>
        <end position="216"/>
    </location>
</feature>
<dbReference type="Gene3D" id="3.30.750.24">
    <property type="entry name" value="STAS domain"/>
    <property type="match status" value="1"/>
</dbReference>
<dbReference type="PANTHER" id="PTHR33745:SF8">
    <property type="entry name" value="BLUE-LIGHT PHOTORECEPTOR"/>
    <property type="match status" value="1"/>
</dbReference>
<dbReference type="PROSITE" id="PS50801">
    <property type="entry name" value="STAS"/>
    <property type="match status" value="1"/>
</dbReference>
<feature type="domain" description="STAS" evidence="2">
    <location>
        <begin position="218"/>
        <end position="330"/>
    </location>
</feature>
<dbReference type="AlphaFoldDB" id="A0A5C6W698"/>
<name>A0A5C6W698_9BACI</name>
<gene>
    <name evidence="3" type="ORF">FS935_01650</name>
</gene>
<evidence type="ECO:0000256" key="1">
    <source>
        <dbReference type="SAM" id="Coils"/>
    </source>
</evidence>
<evidence type="ECO:0000259" key="2">
    <source>
        <dbReference type="PROSITE" id="PS50801"/>
    </source>
</evidence>
<dbReference type="EMBL" id="VOQF01000001">
    <property type="protein sequence ID" value="TXC92924.1"/>
    <property type="molecule type" value="Genomic_DNA"/>
</dbReference>
<accession>A0A5C6W698</accession>
<sequence>MEKETKINVDGLQFDWNIEKGIFQFEGQDAVLFWISTAMKSFFDTIEEISGIEASSLVFETSGFRQGLVVGEYFEKMKELSVEEAAKSITSTYASAGWGQIEIKELNYETKTLTAYLKDTWEYKINVAQGKDYGSNFLSAHFAGIFSGLLGTSIWYEVIEQQIEGHDHTIINYFPSNVTITHNIHQLARKKESEQIHQLEELVDEKTRELKDLIKKLSSPIIPVLEGIVVVPLIGTYEIDRSEELITNTLNNLPSHKANYLILDLTGLDKDMSEHTASLIENICSASSLIGTKTILVGITPELSLVITKSTINFSKFDCFQSLQHGIHFALGQMGRKIL</sequence>
<dbReference type="SUPFAM" id="SSF52091">
    <property type="entry name" value="SpoIIaa-like"/>
    <property type="match status" value="1"/>
</dbReference>
<dbReference type="Proteomes" id="UP000321363">
    <property type="component" value="Unassembled WGS sequence"/>
</dbReference>
<evidence type="ECO:0000313" key="4">
    <source>
        <dbReference type="Proteomes" id="UP000321363"/>
    </source>
</evidence>
<dbReference type="OrthoDB" id="2717092at2"/>
<dbReference type="InterPro" id="IPR051932">
    <property type="entry name" value="Bact_StressResp_Reg"/>
</dbReference>
<keyword evidence="4" id="KW-1185">Reference proteome</keyword>
<dbReference type="InterPro" id="IPR036513">
    <property type="entry name" value="STAS_dom_sf"/>
</dbReference>
<evidence type="ECO:0000313" key="3">
    <source>
        <dbReference type="EMBL" id="TXC92924.1"/>
    </source>
</evidence>
<comment type="caution">
    <text evidence="3">The sequence shown here is derived from an EMBL/GenBank/DDBJ whole genome shotgun (WGS) entry which is preliminary data.</text>
</comment>
<protein>
    <submittedName>
        <fullName evidence="3">STAS domain-containing protein</fullName>
    </submittedName>
</protein>